<gene>
    <name evidence="1" type="ORF">ADT25_14055</name>
</gene>
<organism evidence="1 2">
    <name type="scientific">Xanthomonas oryzae</name>
    <dbReference type="NCBI Taxonomy" id="347"/>
    <lineage>
        <taxon>Bacteria</taxon>
        <taxon>Pseudomonadati</taxon>
        <taxon>Pseudomonadota</taxon>
        <taxon>Gammaproteobacteria</taxon>
        <taxon>Lysobacterales</taxon>
        <taxon>Lysobacteraceae</taxon>
        <taxon>Xanthomonas</taxon>
    </lineage>
</organism>
<name>A0AAP1EZ16_9XANT</name>
<dbReference type="AlphaFoldDB" id="A0AAP1EZ16"/>
<evidence type="ECO:0000313" key="2">
    <source>
        <dbReference type="Proteomes" id="UP000036790"/>
    </source>
</evidence>
<protein>
    <submittedName>
        <fullName evidence="1">Uncharacterized protein</fullName>
    </submittedName>
</protein>
<proteinExistence type="predicted"/>
<reference evidence="1 2" key="2">
    <citation type="submission" date="2015-09" db="EMBL/GenBank/DDBJ databases">
        <title>Draft genome sequence of Xanthomonas oryzae pv. USA str. X11-5A.</title>
        <authorList>
            <person name="Knight B.M."/>
            <person name="Roberts D.P."/>
            <person name="Lin D."/>
            <person name="Hari K."/>
            <person name="Fletcher J."/>
            <person name="Melcher U."/>
            <person name="Blagden T."/>
            <person name="Winegar R.A."/>
        </authorList>
    </citation>
    <scope>NUCLEOTIDE SEQUENCE [LARGE SCALE GENOMIC DNA]</scope>
    <source>
        <strain evidence="1 2">X11-5A</strain>
    </source>
</reference>
<comment type="caution">
    <text evidence="1">The sequence shown here is derived from an EMBL/GenBank/DDBJ whole genome shotgun (WGS) entry which is preliminary data.</text>
</comment>
<reference evidence="1 2" key="1">
    <citation type="submission" date="2015-07" db="EMBL/GenBank/DDBJ databases">
        <authorList>
            <consortium name="Consortium for Microbial Forensics and Genomics (microFORGE)"/>
            <person name="Knight B.M."/>
            <person name="Roberts D.P."/>
            <person name="Lin D."/>
            <person name="Hari K."/>
            <person name="Fletcher J."/>
            <person name="Melcher U."/>
            <person name="Blagden T."/>
            <person name="Winegar R.A."/>
        </authorList>
    </citation>
    <scope>NUCLEOTIDE SEQUENCE [LARGE SCALE GENOMIC DNA]</scope>
    <source>
        <strain evidence="1 2">X11-5A</strain>
    </source>
</reference>
<accession>A0AAP1EZ16</accession>
<dbReference type="EMBL" id="LHUJ01000258">
    <property type="protein sequence ID" value="KOR42569.1"/>
    <property type="molecule type" value="Genomic_DNA"/>
</dbReference>
<sequence>MGRPCPQQCRLLGFFLELHTGEFAAKRFAQQVPQFVGCLRVAQSFGADSANAVARGIGEPDAGRVGEIRAQAVG</sequence>
<dbReference type="Proteomes" id="UP000036790">
    <property type="component" value="Unassembled WGS sequence"/>
</dbReference>
<evidence type="ECO:0000313" key="1">
    <source>
        <dbReference type="EMBL" id="KOR42569.1"/>
    </source>
</evidence>